<accession>A0A0A8XQ63</accession>
<name>A0A0A8XQ63_ARUDO</name>
<sequence>MARQRVRVWEGNCGVRPLGRWIWAARVRDARRRVGIGWRGTAMELLLVGARRAGTEVGMG</sequence>
<dbReference type="AlphaFoldDB" id="A0A0A8XQ63"/>
<dbReference type="EMBL" id="GBRH01283210">
    <property type="protein sequence ID" value="JAD14685.1"/>
    <property type="molecule type" value="Transcribed_RNA"/>
</dbReference>
<organism evidence="1">
    <name type="scientific">Arundo donax</name>
    <name type="common">Giant reed</name>
    <name type="synonym">Donax arundinaceus</name>
    <dbReference type="NCBI Taxonomy" id="35708"/>
    <lineage>
        <taxon>Eukaryota</taxon>
        <taxon>Viridiplantae</taxon>
        <taxon>Streptophyta</taxon>
        <taxon>Embryophyta</taxon>
        <taxon>Tracheophyta</taxon>
        <taxon>Spermatophyta</taxon>
        <taxon>Magnoliopsida</taxon>
        <taxon>Liliopsida</taxon>
        <taxon>Poales</taxon>
        <taxon>Poaceae</taxon>
        <taxon>PACMAD clade</taxon>
        <taxon>Arundinoideae</taxon>
        <taxon>Arundineae</taxon>
        <taxon>Arundo</taxon>
    </lineage>
</organism>
<reference evidence="1" key="1">
    <citation type="submission" date="2014-09" db="EMBL/GenBank/DDBJ databases">
        <authorList>
            <person name="Magalhaes I.L.F."/>
            <person name="Oliveira U."/>
            <person name="Santos F.R."/>
            <person name="Vidigal T.H.D.A."/>
            <person name="Brescovit A.D."/>
            <person name="Santos A.J."/>
        </authorList>
    </citation>
    <scope>NUCLEOTIDE SEQUENCE</scope>
    <source>
        <tissue evidence="1">Shoot tissue taken approximately 20 cm above the soil surface</tissue>
    </source>
</reference>
<reference evidence="1" key="2">
    <citation type="journal article" date="2015" name="Data Brief">
        <title>Shoot transcriptome of the giant reed, Arundo donax.</title>
        <authorList>
            <person name="Barrero R.A."/>
            <person name="Guerrero F.D."/>
            <person name="Moolhuijzen P."/>
            <person name="Goolsby J.A."/>
            <person name="Tidwell J."/>
            <person name="Bellgard S.E."/>
            <person name="Bellgard M.I."/>
        </authorList>
    </citation>
    <scope>NUCLEOTIDE SEQUENCE</scope>
    <source>
        <tissue evidence="1">Shoot tissue taken approximately 20 cm above the soil surface</tissue>
    </source>
</reference>
<proteinExistence type="predicted"/>
<evidence type="ECO:0000313" key="1">
    <source>
        <dbReference type="EMBL" id="JAD14685.1"/>
    </source>
</evidence>
<protein>
    <submittedName>
        <fullName evidence="1">Uncharacterized protein</fullName>
    </submittedName>
</protein>